<feature type="binding site" evidence="3">
    <location>
        <position position="262"/>
    </location>
    <ligand>
        <name>FAD</name>
        <dbReference type="ChEBI" id="CHEBI:57692"/>
    </ligand>
</feature>
<dbReference type="InterPro" id="IPR006050">
    <property type="entry name" value="DNA_photolyase_N"/>
</dbReference>
<evidence type="ECO:0000256" key="3">
    <source>
        <dbReference type="PIRSR" id="PIRSR602081-1"/>
    </source>
</evidence>
<dbReference type="AlphaFoldDB" id="C8X7X7"/>
<dbReference type="GO" id="GO:0071949">
    <property type="term" value="F:FAD binding"/>
    <property type="evidence" value="ECO:0007669"/>
    <property type="project" value="TreeGrafter"/>
</dbReference>
<dbReference type="HOGENOM" id="CLU_010348_2_2_11"/>
<organism evidence="7 8">
    <name type="scientific">Nakamurella multipartita (strain ATCC 700099 / DSM 44233 / CIP 104796 / JCM 9543 / NBRC 105858 / Y-104)</name>
    <name type="common">Microsphaera multipartita</name>
    <dbReference type="NCBI Taxonomy" id="479431"/>
    <lineage>
        <taxon>Bacteria</taxon>
        <taxon>Bacillati</taxon>
        <taxon>Actinomycetota</taxon>
        <taxon>Actinomycetes</taxon>
        <taxon>Nakamurellales</taxon>
        <taxon>Nakamurellaceae</taxon>
        <taxon>Nakamurella</taxon>
    </lineage>
</organism>
<dbReference type="InterPro" id="IPR002081">
    <property type="entry name" value="Cryptochrome/DNA_photolyase_1"/>
</dbReference>
<comment type="similarity">
    <text evidence="5">Belongs to the DNA photolyase family.</text>
</comment>
<gene>
    <name evidence="7" type="ordered locus">Namu_4704</name>
</gene>
<feature type="site" description="Electron transfer via tryptophanyl radical" evidence="4">
    <location>
        <position position="296"/>
    </location>
</feature>
<evidence type="ECO:0000256" key="4">
    <source>
        <dbReference type="PIRSR" id="PIRSR602081-2"/>
    </source>
</evidence>
<dbReference type="eggNOG" id="COG0415">
    <property type="taxonomic scope" value="Bacteria"/>
</dbReference>
<keyword evidence="2 3" id="KW-0274">FAD</keyword>
<dbReference type="Gene3D" id="1.10.579.10">
    <property type="entry name" value="DNA Cyclobutane Dipyrimidine Photolyase, subunit A, domain 3"/>
    <property type="match status" value="1"/>
</dbReference>
<reference evidence="7 8" key="2">
    <citation type="journal article" date="2010" name="Stand. Genomic Sci.">
        <title>Complete genome sequence of Nakamurella multipartita type strain (Y-104).</title>
        <authorList>
            <person name="Tice H."/>
            <person name="Mayilraj S."/>
            <person name="Sims D."/>
            <person name="Lapidus A."/>
            <person name="Nolan M."/>
            <person name="Lucas S."/>
            <person name="Glavina Del Rio T."/>
            <person name="Copeland A."/>
            <person name="Cheng J.F."/>
            <person name="Meincke L."/>
            <person name="Bruce D."/>
            <person name="Goodwin L."/>
            <person name="Pitluck S."/>
            <person name="Ivanova N."/>
            <person name="Mavromatis K."/>
            <person name="Ovchinnikova G."/>
            <person name="Pati A."/>
            <person name="Chen A."/>
            <person name="Palaniappan K."/>
            <person name="Land M."/>
            <person name="Hauser L."/>
            <person name="Chang Y.J."/>
            <person name="Jeffries C.D."/>
            <person name="Detter J.C."/>
            <person name="Brettin T."/>
            <person name="Rohde M."/>
            <person name="Goker M."/>
            <person name="Bristow J."/>
            <person name="Eisen J.A."/>
            <person name="Markowitz V."/>
            <person name="Hugenholtz P."/>
            <person name="Kyrpides N.C."/>
            <person name="Klenk H.P."/>
            <person name="Chen F."/>
        </authorList>
    </citation>
    <scope>NUCLEOTIDE SEQUENCE [LARGE SCALE GENOMIC DNA]</scope>
    <source>
        <strain evidence="8">ATCC 700099 / DSM 44233 / CIP 104796 / JCM 9543 / NBRC 105858 / Y-104</strain>
    </source>
</reference>
<dbReference type="SUPFAM" id="SSF52425">
    <property type="entry name" value="Cryptochrome/photolyase, N-terminal domain"/>
    <property type="match status" value="1"/>
</dbReference>
<dbReference type="Pfam" id="PF00875">
    <property type="entry name" value="DNA_photolyase"/>
    <property type="match status" value="1"/>
</dbReference>
<dbReference type="PROSITE" id="PS51645">
    <property type="entry name" value="PHR_CRY_ALPHA_BETA"/>
    <property type="match status" value="1"/>
</dbReference>
<dbReference type="OrthoDB" id="9772484at2"/>
<accession>C8X7X7</accession>
<dbReference type="GO" id="GO:0009416">
    <property type="term" value="P:response to light stimulus"/>
    <property type="evidence" value="ECO:0007669"/>
    <property type="project" value="TreeGrafter"/>
</dbReference>
<dbReference type="STRING" id="479431.Namu_4704"/>
<dbReference type="InterPro" id="IPR005101">
    <property type="entry name" value="Cryptochr/Photolyase_FAD-bd"/>
</dbReference>
<dbReference type="RefSeq" id="WP_015749794.1">
    <property type="nucleotide sequence ID" value="NC_013235.1"/>
</dbReference>
<dbReference type="KEGG" id="nml:Namu_4704"/>
<dbReference type="PANTHER" id="PTHR11455:SF9">
    <property type="entry name" value="CRYPTOCHROME CIRCADIAN CLOCK 5 ISOFORM X1"/>
    <property type="match status" value="1"/>
</dbReference>
<evidence type="ECO:0000256" key="1">
    <source>
        <dbReference type="ARBA" id="ARBA00022630"/>
    </source>
</evidence>
<evidence type="ECO:0000256" key="5">
    <source>
        <dbReference type="RuleBase" id="RU004182"/>
    </source>
</evidence>
<dbReference type="InterPro" id="IPR036155">
    <property type="entry name" value="Crypto/Photolyase_N_sf"/>
</dbReference>
<sequence>MTSTSLLWFRRDLRLGDHPALAAAADHNHRVLGVFVADDVPLDASGSPRRAVLARTLAALAQAMDGRLLIAHGRPRSVLPRLARAVDADVVHVSADYGPYGRRRDEQVQRALQDAGVEWVATGSPYAVAPGRVRKSNGERYAVFTPFYRGWTDHGWRKPARSGSGVDWVDPGEVDGITAHDPQEYARTVPAGMSLPEVGEQAALDGWRTFRDEALDDYDGDRDRPDRPGTSHMSVYLKWGSIHPRTLLADLAGRRSTGAASYRRELAWREFYADSVFHLPESVWTSVDPVIDRMAWDSGQPAEERFEAWRAGRTGYPFIDAGMRQLLAEGWMHNRLRMATASFLIKDLHLPWQRGAEHFLEHLVDGDYASNNHGWQWVAGSGAQAAPFFRIFNPLTQGEKFDPSGDFVRRYIPELRDVPGRKVHRPWELDGGVPAGYPEPIVDHADERAEALRRWQQRG</sequence>
<evidence type="ECO:0000313" key="7">
    <source>
        <dbReference type="EMBL" id="ACV80980.1"/>
    </source>
</evidence>
<dbReference type="InterPro" id="IPR036134">
    <property type="entry name" value="Crypto/Photolyase_FAD-like_sf"/>
</dbReference>
<protein>
    <submittedName>
        <fullName evidence="7">Deoxyribodipyrimidine photo-lyase</fullName>
        <ecNumber evidence="7">4.1.99.3</ecNumber>
    </submittedName>
</protein>
<feature type="domain" description="Photolyase/cryptochrome alpha/beta" evidence="6">
    <location>
        <begin position="3"/>
        <end position="127"/>
    </location>
</feature>
<keyword evidence="8" id="KW-1185">Reference proteome</keyword>
<keyword evidence="1 3" id="KW-0285">Flavoprotein</keyword>
<feature type="binding site" evidence="3">
    <location>
        <begin position="365"/>
        <end position="367"/>
    </location>
    <ligand>
        <name>FAD</name>
        <dbReference type="ChEBI" id="CHEBI:57692"/>
    </ligand>
</feature>
<dbReference type="Gene3D" id="3.40.50.620">
    <property type="entry name" value="HUPs"/>
    <property type="match status" value="1"/>
</dbReference>
<dbReference type="GO" id="GO:0003677">
    <property type="term" value="F:DNA binding"/>
    <property type="evidence" value="ECO:0007669"/>
    <property type="project" value="TreeGrafter"/>
</dbReference>
<feature type="binding site" evidence="3">
    <location>
        <begin position="265"/>
        <end position="272"/>
    </location>
    <ligand>
        <name>FAD</name>
        <dbReference type="ChEBI" id="CHEBI:57692"/>
    </ligand>
</feature>
<dbReference type="PANTHER" id="PTHR11455">
    <property type="entry name" value="CRYPTOCHROME"/>
    <property type="match status" value="1"/>
</dbReference>
<dbReference type="EMBL" id="CP001737">
    <property type="protein sequence ID" value="ACV80980.1"/>
    <property type="molecule type" value="Genomic_DNA"/>
</dbReference>
<dbReference type="EC" id="4.1.99.3" evidence="7"/>
<dbReference type="Pfam" id="PF03441">
    <property type="entry name" value="FAD_binding_7"/>
    <property type="match status" value="1"/>
</dbReference>
<keyword evidence="5" id="KW-0157">Chromophore</keyword>
<name>C8X7X7_NAKMY</name>
<dbReference type="Proteomes" id="UP000002218">
    <property type="component" value="Chromosome"/>
</dbReference>
<evidence type="ECO:0000313" key="8">
    <source>
        <dbReference type="Proteomes" id="UP000002218"/>
    </source>
</evidence>
<feature type="binding site" evidence="3">
    <location>
        <begin position="230"/>
        <end position="234"/>
    </location>
    <ligand>
        <name>FAD</name>
        <dbReference type="ChEBI" id="CHEBI:57692"/>
    </ligand>
</feature>
<evidence type="ECO:0000259" key="6">
    <source>
        <dbReference type="PROSITE" id="PS51645"/>
    </source>
</evidence>
<dbReference type="Gene3D" id="1.25.40.80">
    <property type="match status" value="1"/>
</dbReference>
<dbReference type="InterPro" id="IPR014729">
    <property type="entry name" value="Rossmann-like_a/b/a_fold"/>
</dbReference>
<reference evidence="8" key="1">
    <citation type="submission" date="2009-09" db="EMBL/GenBank/DDBJ databases">
        <title>The complete genome of Nakamurella multipartita DSM 44233.</title>
        <authorList>
            <consortium name="US DOE Joint Genome Institute (JGI-PGF)"/>
            <person name="Lucas S."/>
            <person name="Copeland A."/>
            <person name="Lapidus A."/>
            <person name="Glavina del Rio T."/>
            <person name="Dalin E."/>
            <person name="Tice H."/>
            <person name="Bruce D."/>
            <person name="Goodwin L."/>
            <person name="Pitluck S."/>
            <person name="Kyrpides N."/>
            <person name="Mavromatis K."/>
            <person name="Ivanova N."/>
            <person name="Ovchinnikova G."/>
            <person name="Sims D."/>
            <person name="Meincke L."/>
            <person name="Brettin T."/>
            <person name="Detter J.C."/>
            <person name="Han C."/>
            <person name="Larimer F."/>
            <person name="Land M."/>
            <person name="Hauser L."/>
            <person name="Markowitz V."/>
            <person name="Cheng J.-F."/>
            <person name="Hugenholtz P."/>
            <person name="Woyke T."/>
            <person name="Wu D."/>
            <person name="Klenk H.-P."/>
            <person name="Eisen J.A."/>
        </authorList>
    </citation>
    <scope>NUCLEOTIDE SEQUENCE [LARGE SCALE GENOMIC DNA]</scope>
    <source>
        <strain evidence="8">ATCC 700099 / DSM 44233 / CIP 104796 / JCM 9543 / NBRC 105858 / Y-104</strain>
    </source>
</reference>
<dbReference type="InParanoid" id="C8X7X7"/>
<dbReference type="GO" id="GO:0003904">
    <property type="term" value="F:deoxyribodipyrimidine photo-lyase activity"/>
    <property type="evidence" value="ECO:0007669"/>
    <property type="project" value="UniProtKB-EC"/>
</dbReference>
<feature type="site" description="Electron transfer via tryptophanyl radical" evidence="4">
    <location>
        <position position="352"/>
    </location>
</feature>
<feature type="binding site" evidence="3">
    <location>
        <position position="218"/>
    </location>
    <ligand>
        <name>FAD</name>
        <dbReference type="ChEBI" id="CHEBI:57692"/>
    </ligand>
</feature>
<keyword evidence="7" id="KW-0456">Lyase</keyword>
<dbReference type="SUPFAM" id="SSF48173">
    <property type="entry name" value="Cryptochrome/photolyase FAD-binding domain"/>
    <property type="match status" value="1"/>
</dbReference>
<dbReference type="PRINTS" id="PR00147">
    <property type="entry name" value="DNAPHOTLYASE"/>
</dbReference>
<evidence type="ECO:0000256" key="2">
    <source>
        <dbReference type="ARBA" id="ARBA00022827"/>
    </source>
</evidence>
<comment type="cofactor">
    <cofactor evidence="3">
        <name>FAD</name>
        <dbReference type="ChEBI" id="CHEBI:57692"/>
    </cofactor>
    <text evidence="3">Binds 1 FAD per subunit.</text>
</comment>
<feature type="site" description="Electron transfer via tryptophanyl radical" evidence="4">
    <location>
        <position position="375"/>
    </location>
</feature>
<proteinExistence type="inferred from homology"/>